<evidence type="ECO:0000313" key="2">
    <source>
        <dbReference type="EMBL" id="KAF7933040.1"/>
    </source>
</evidence>
<keyword evidence="3" id="KW-1185">Reference proteome</keyword>
<dbReference type="GeneID" id="62152395"/>
<evidence type="ECO:0000256" key="1">
    <source>
        <dbReference type="SAM" id="MobiDB-lite"/>
    </source>
</evidence>
<evidence type="ECO:0000313" key="3">
    <source>
        <dbReference type="Proteomes" id="UP000710849"/>
    </source>
</evidence>
<comment type="caution">
    <text evidence="2">The sequence shown here is derived from an EMBL/GenBank/DDBJ whole genome shotgun (WGS) entry which is preliminary data.</text>
</comment>
<dbReference type="RefSeq" id="XP_038729833.1">
    <property type="nucleotide sequence ID" value="XM_038879322.1"/>
</dbReference>
<organism evidence="2 3">
    <name type="scientific">Botrytis byssoidea</name>
    <dbReference type="NCBI Taxonomy" id="139641"/>
    <lineage>
        <taxon>Eukaryota</taxon>
        <taxon>Fungi</taxon>
        <taxon>Dikarya</taxon>
        <taxon>Ascomycota</taxon>
        <taxon>Pezizomycotina</taxon>
        <taxon>Leotiomycetes</taxon>
        <taxon>Helotiales</taxon>
        <taxon>Sclerotiniaceae</taxon>
        <taxon>Botrytis</taxon>
    </lineage>
</organism>
<dbReference type="Proteomes" id="UP000710849">
    <property type="component" value="Unassembled WGS sequence"/>
</dbReference>
<feature type="compositionally biased region" description="Polar residues" evidence="1">
    <location>
        <begin position="1"/>
        <end position="11"/>
    </location>
</feature>
<accession>A0A9P5I5W2</accession>
<gene>
    <name evidence="2" type="ORF">EAE97_008807</name>
</gene>
<feature type="region of interest" description="Disordered" evidence="1">
    <location>
        <begin position="1"/>
        <end position="65"/>
    </location>
</feature>
<dbReference type="AlphaFoldDB" id="A0A9P5I5W2"/>
<protein>
    <submittedName>
        <fullName evidence="2">Uncharacterized protein</fullName>
    </submittedName>
</protein>
<reference evidence="2 3" key="1">
    <citation type="journal article" date="2020" name="Genome Biol. Evol.">
        <title>Comparative genomics of Sclerotiniaceae.</title>
        <authorList>
            <person name="Valero Jimenez C.A."/>
            <person name="Steentjes M."/>
            <person name="Scholten O.E."/>
            <person name="Van Kan J.A.L."/>
        </authorList>
    </citation>
    <scope>NUCLEOTIDE SEQUENCE [LARGE SCALE GENOMIC DNA]</scope>
    <source>
        <strain evidence="2 3">MUCL 94</strain>
    </source>
</reference>
<feature type="compositionally biased region" description="Polar residues" evidence="1">
    <location>
        <begin position="47"/>
        <end position="57"/>
    </location>
</feature>
<sequence>MPHIPYSNQPNHCLRRTAPNDQVLNRPRSYDMTQNLTKQRKAKQDESLPNSGEQPSIQGDAAEPPLALFFSPTHALSLYSTHVSHILTRENANCSFQPSSSLPPTH</sequence>
<proteinExistence type="predicted"/>
<name>A0A9P5I5W2_9HELO</name>
<dbReference type="EMBL" id="RCSW01000019">
    <property type="protein sequence ID" value="KAF7933040.1"/>
    <property type="molecule type" value="Genomic_DNA"/>
</dbReference>